<feature type="region of interest" description="Disordered" evidence="15">
    <location>
        <begin position="1923"/>
        <end position="1948"/>
    </location>
</feature>
<dbReference type="PANTHER" id="PTHR22762">
    <property type="entry name" value="ALPHA-GLUCOSIDASE"/>
    <property type="match status" value="1"/>
</dbReference>
<dbReference type="CDD" id="cd14752">
    <property type="entry name" value="GH31_N"/>
    <property type="match status" value="2"/>
</dbReference>
<dbReference type="GO" id="GO:0004558">
    <property type="term" value="F:alpha-1,4-glucosidase activity"/>
    <property type="evidence" value="ECO:0007669"/>
    <property type="project" value="TreeGrafter"/>
</dbReference>
<keyword evidence="3" id="KW-0765">Sulfation</keyword>
<keyword evidence="6" id="KW-0378">Hydrolase</keyword>
<dbReference type="GO" id="GO:0005975">
    <property type="term" value="P:carbohydrate metabolic process"/>
    <property type="evidence" value="ECO:0007669"/>
    <property type="project" value="InterPro"/>
</dbReference>
<dbReference type="Gene3D" id="2.60.40.1180">
    <property type="entry name" value="Golgi alpha-mannosidase II"/>
    <property type="match status" value="4"/>
</dbReference>
<dbReference type="GO" id="GO:0045177">
    <property type="term" value="C:apical part of cell"/>
    <property type="evidence" value="ECO:0007669"/>
    <property type="project" value="UniProtKB-ARBA"/>
</dbReference>
<comment type="similarity">
    <text evidence="2">Belongs to the glycosyl hydrolase 31 family.</text>
</comment>
<keyword evidence="4 16" id="KW-0812">Transmembrane</keyword>
<dbReference type="InterPro" id="IPR048395">
    <property type="entry name" value="Glyco_hydro_31_C"/>
</dbReference>
<evidence type="ECO:0000256" key="13">
    <source>
        <dbReference type="ARBA" id="ARBA00041343"/>
    </source>
</evidence>
<evidence type="ECO:0000256" key="11">
    <source>
        <dbReference type="ARBA" id="ARBA00023180"/>
    </source>
</evidence>
<dbReference type="Pfam" id="PF21365">
    <property type="entry name" value="Glyco_hydro_31_3rd"/>
    <property type="match status" value="2"/>
</dbReference>
<evidence type="ECO:0000256" key="5">
    <source>
        <dbReference type="ARBA" id="ARBA00022737"/>
    </source>
</evidence>
<dbReference type="SMART" id="SM00018">
    <property type="entry name" value="PD"/>
    <property type="match status" value="2"/>
</dbReference>
<dbReference type="Pfam" id="PF01055">
    <property type="entry name" value="Glyco_hydro_31_2nd"/>
    <property type="match status" value="3"/>
</dbReference>
<dbReference type="InterPro" id="IPR013780">
    <property type="entry name" value="Glyco_hydro_b"/>
</dbReference>
<evidence type="ECO:0000259" key="17">
    <source>
        <dbReference type="PROSITE" id="PS51448"/>
    </source>
</evidence>
<organism evidence="18 19">
    <name type="scientific">Cnephaeus nilssonii</name>
    <name type="common">Northern bat</name>
    <name type="synonym">Eptesicus nilssonii</name>
    <dbReference type="NCBI Taxonomy" id="3371016"/>
    <lineage>
        <taxon>Eukaryota</taxon>
        <taxon>Metazoa</taxon>
        <taxon>Chordata</taxon>
        <taxon>Craniata</taxon>
        <taxon>Vertebrata</taxon>
        <taxon>Euteleostomi</taxon>
        <taxon>Mammalia</taxon>
        <taxon>Eutheria</taxon>
        <taxon>Laurasiatheria</taxon>
        <taxon>Chiroptera</taxon>
        <taxon>Yangochiroptera</taxon>
        <taxon>Vespertilionidae</taxon>
        <taxon>Cnephaeus</taxon>
    </lineage>
</organism>
<feature type="compositionally biased region" description="Low complexity" evidence="15">
    <location>
        <begin position="1926"/>
        <end position="1948"/>
    </location>
</feature>
<keyword evidence="12" id="KW-0326">Glycosidase</keyword>
<evidence type="ECO:0000256" key="1">
    <source>
        <dbReference type="ARBA" id="ARBA00004167"/>
    </source>
</evidence>
<feature type="region of interest" description="Disordered" evidence="15">
    <location>
        <begin position="1"/>
        <end position="55"/>
    </location>
</feature>
<keyword evidence="5" id="KW-0677">Repeat</keyword>
<dbReference type="GO" id="GO:0012505">
    <property type="term" value="C:endomembrane system"/>
    <property type="evidence" value="ECO:0007669"/>
    <property type="project" value="UniProtKB-ARBA"/>
</dbReference>
<dbReference type="Proteomes" id="UP001177744">
    <property type="component" value="Unassembled WGS sequence"/>
</dbReference>
<sequence length="2070" mass="234777">MAGEHSSGGRSLFHLHGNAKEQQASGPQHVMRNRAVRSPSSPSQALPRSPGPAEAAAGPAFEAAMAAADQALPQHRCAEAPAALPLTLCMARKLSVLEVFLFICFLIVLAVDIFLVFLVCENPPDNSSPCPAIPESQRIDCTPGEMVSEEICTRKYKCCWKPVPDTNVPRCFFPGNWGYEVKGDLKNESTNWFENHVKNALFTAEYQTPRRLHFKITDVYNRRYEVSHEHVKLFNRTAGSTNRSYHVEIIKKPFGIKITRTSNKKVLLDTSIGPLLFAEQYLQLSFLLPSANVYGLGEHVHQRYRHDMGWKTWPIFTRDATPTKGMINLYGAHTFFLCLEDTSGFSFGVFLLNSNAMEVTLQPAPAVTYRTIGGIFDFYVFLGDTPEQVVQEYLELIGRPFLPSYWNLGFQLSRRNYNNIEGLKEVVNRTRKARIPYDVQYSDIDYMDGKKDFTIDEKAFPGLSDFAKNLHEHGQKYVIIMNPGILNDSDYQPYKNGRKKRVWILGDKGFVIGQGYPGKIVFPAYDNPTCTQWWTEELQEFHKTLEFDGVWLEMEEVSNFLQGSDDGCERNIWNSPPFTPRVLDRSLFAGTLCMDAEVYQELHYNVHSLYGYSMARATDSALNTIFPNKRNFILSRSTFAGSGKFAAHWLGDNAAAWDDLRWSIPSILEFNLFGIPMVGANICGYTNDATEELCRRWMQLGAFYPLSRNHNGPGFRDQDPAAFGEDSQLLSSSRHYLNIRYTLLPYLYTLFYRAHTLGDTVARPLVHEFYQDNATWEVHEQFLWGPGLLITPVLYESVDRVKAYIPDAIWYDYETGIAIQWRKQLVEMLLPPDKIGLHLRGGYIFPIQQPNTTTEASRKNSLGLIIALDYKREARGELYWDDGVSADAVTKKNYILYEFSVTSNHLQAKITNNNYTDPDNLRFTDIIILGMDKEPTNFTDNDTAISNISYNASTKVVKITDLKGLVLGQEFSIRWNLLVSDIEKFNCYPEEPTVSEEKCKHRGCLWENTVVPGVPTCFYDTIPKYAASNIQYLPTGITTDLTHLTVPESARAAAPSPRSAQPPPAAAANTSDPLSAEISSLRLSVIYHTESMLQFKIYDPTNKRYEVPVPLNTPSSPVGSPENRLYDVRIQSNPFGIQIQRKNSSTVIWDSQLPGFTFNDMFLSISTRLPSENIYGFGETEHTTFRRNINWNTWGIFARDEPPGDKKNSYGVHPYYMGLEEDGNAHGVLLLNSNAMDVTFQPTPALTYRTTGGNFGLLCSFGANSRACNSAIHGAMISYWALGFQLSRYGYQNDTEISNLYDEMVEAQIPYDVQHVDIDYMDRKLDFTLSTRFQNLSLLMERMKKNGMRFVLVLLYEAHIAYPDFLRNSTAAWWKEKIKELYSNPQEPKKSLKFDGLWIDKNEPSNSVDGSVKGCRDEILNKPPYMPYLESRDRGLSNKTLCMESEQTLHDGSRVRHYDVHSLYGWSQTRPTYEAVQEVTDQRGVVITRSTFPSSGRWAGHWLGDNKSAWDQLRKSIIGMMEFSLFGIPYTGANICGFLENAEYEMCLRWMQLGAFYPFSRNHNTIGTRRQDPVAWDSTFQTYSRKVLQTRYTLLPYFYTLMHKAHVEGSTVVRPLLHEFREDRTTWDIDHQFMLGPAILISPVLTSNTFEVRAYFPRARWYDYSMESGNTSTGEWRILEAPLDHINLHIRGGYILPWQEAAMNTHSRRYRSHMMRMSKVDINWEVFQGDVWERDLKILNIMKKYLDLIYHVTITDTYENGKYFLANFTASQNILQIQTMHNKYLNESNQLKVGYIKIWGINSTYVKQVNVTYNNQQFTTTNFTSDPYNQTLTIQLTDEIKIFSLENLTEVTWSHHSPNITTTPMTSTFSSTSPDTTSTINATISESVVTSFASSTASANHSTAFPNITTSFPTSTIEVTPSTIVPNTPFPTNATTASTGTNAASTNNTLPITTIPSLTNTKTDATSMHSVTTNILNTTTARNTKTTTGITTVTLITNATSEQTTTEIMSTLPPTSTPGITITDNALTRISTTTYPPATSTHALSTTQSTTNTNITNMTTRVTDIIKYSH</sequence>
<evidence type="ECO:0000256" key="4">
    <source>
        <dbReference type="ARBA" id="ARBA00022692"/>
    </source>
</evidence>
<evidence type="ECO:0000313" key="18">
    <source>
        <dbReference type="EMBL" id="KAK1335073.1"/>
    </source>
</evidence>
<keyword evidence="10" id="KW-1015">Disulfide bond</keyword>
<keyword evidence="11" id="KW-0325">Glycoprotein</keyword>
<dbReference type="EMBL" id="JAULJE010000014">
    <property type="protein sequence ID" value="KAK1335073.1"/>
    <property type="molecule type" value="Genomic_DNA"/>
</dbReference>
<dbReference type="GO" id="GO:0005886">
    <property type="term" value="C:plasma membrane"/>
    <property type="evidence" value="ECO:0007669"/>
    <property type="project" value="UniProtKB-ARBA"/>
</dbReference>
<dbReference type="FunFam" id="2.60.40.1760:FF:000001">
    <property type="entry name" value="Maltase-glucoamylase, intestinal"/>
    <property type="match status" value="2"/>
</dbReference>
<dbReference type="GO" id="GO:0030246">
    <property type="term" value="F:carbohydrate binding"/>
    <property type="evidence" value="ECO:0007669"/>
    <property type="project" value="InterPro"/>
</dbReference>
<dbReference type="FunFam" id="2.60.40.1180:FF:000005">
    <property type="entry name" value="Maltase-glucoamylase, intestinal"/>
    <property type="match status" value="1"/>
</dbReference>
<name>A0AA40HPK6_CNENI</name>
<evidence type="ECO:0000256" key="6">
    <source>
        <dbReference type="ARBA" id="ARBA00022801"/>
    </source>
</evidence>
<dbReference type="InterPro" id="IPR000519">
    <property type="entry name" value="P_trefoil_dom"/>
</dbReference>
<dbReference type="GO" id="GO:0005737">
    <property type="term" value="C:cytoplasm"/>
    <property type="evidence" value="ECO:0007669"/>
    <property type="project" value="UniProtKB-ARBA"/>
</dbReference>
<dbReference type="CDD" id="cd00111">
    <property type="entry name" value="Trefoil"/>
    <property type="match status" value="2"/>
</dbReference>
<keyword evidence="9 16" id="KW-0472">Membrane</keyword>
<dbReference type="InterPro" id="IPR025887">
    <property type="entry name" value="Glyco_hydro_31_N_dom"/>
</dbReference>
<dbReference type="Gene3D" id="3.20.20.80">
    <property type="entry name" value="Glycosidases"/>
    <property type="match status" value="3"/>
</dbReference>
<evidence type="ECO:0000256" key="12">
    <source>
        <dbReference type="ARBA" id="ARBA00023295"/>
    </source>
</evidence>
<evidence type="ECO:0000256" key="2">
    <source>
        <dbReference type="ARBA" id="ARBA00007806"/>
    </source>
</evidence>
<comment type="subcellular location">
    <subcellularLocation>
        <location evidence="1">Membrane</location>
        <topology evidence="1">Single-pass membrane protein</topology>
    </subcellularLocation>
</comment>
<proteinExistence type="inferred from homology"/>
<dbReference type="SUPFAM" id="SSF51011">
    <property type="entry name" value="Glycosyl hydrolase domain"/>
    <property type="match status" value="2"/>
</dbReference>
<dbReference type="FunFam" id="3.20.20.80:FF:000016">
    <property type="entry name" value="Maltase-glucoamylase, intestinal"/>
    <property type="match status" value="2"/>
</dbReference>
<feature type="region of interest" description="Disordered" evidence="15">
    <location>
        <begin position="1049"/>
        <end position="1072"/>
    </location>
</feature>
<feature type="compositionally biased region" description="Low complexity" evidence="15">
    <location>
        <begin position="1049"/>
        <end position="1059"/>
    </location>
</feature>
<comment type="caution">
    <text evidence="18">The sequence shown here is derived from an EMBL/GenBank/DDBJ whole genome shotgun (WGS) entry which is preliminary data.</text>
</comment>
<dbReference type="Gene3D" id="2.60.40.1760">
    <property type="entry name" value="glycosyl hydrolase (family 31)"/>
    <property type="match status" value="2"/>
</dbReference>
<evidence type="ECO:0000256" key="8">
    <source>
        <dbReference type="ARBA" id="ARBA00022989"/>
    </source>
</evidence>
<dbReference type="SUPFAM" id="SSF74650">
    <property type="entry name" value="Galactose mutarotase-like"/>
    <property type="match status" value="2"/>
</dbReference>
<evidence type="ECO:0000256" key="3">
    <source>
        <dbReference type="ARBA" id="ARBA00022641"/>
    </source>
</evidence>
<dbReference type="PANTHER" id="PTHR22762:SF133">
    <property type="entry name" value="P-TYPE DOMAIN-CONTAINING PROTEIN"/>
    <property type="match status" value="1"/>
</dbReference>
<keyword evidence="7" id="KW-0735">Signal-anchor</keyword>
<dbReference type="Pfam" id="PF13802">
    <property type="entry name" value="Gal_mutarotas_2"/>
    <property type="match status" value="2"/>
</dbReference>
<dbReference type="CDD" id="cd06602">
    <property type="entry name" value="GH31_MGAM_SI_GAA"/>
    <property type="match status" value="2"/>
</dbReference>
<accession>A0AA40HPK6</accession>
<keyword evidence="19" id="KW-1185">Reference proteome</keyword>
<dbReference type="SUPFAM" id="SSF57492">
    <property type="entry name" value="Trefoil"/>
    <property type="match status" value="2"/>
</dbReference>
<gene>
    <name evidence="18" type="ORF">QTO34_004649</name>
</gene>
<dbReference type="InterPro" id="IPR011013">
    <property type="entry name" value="Gal_mutarotase_sf_dom"/>
</dbReference>
<dbReference type="PROSITE" id="PS51448">
    <property type="entry name" value="P_TREFOIL_2"/>
    <property type="match status" value="2"/>
</dbReference>
<evidence type="ECO:0000256" key="16">
    <source>
        <dbReference type="SAM" id="Phobius"/>
    </source>
</evidence>
<evidence type="ECO:0000256" key="9">
    <source>
        <dbReference type="ARBA" id="ARBA00023136"/>
    </source>
</evidence>
<reference evidence="18" key="1">
    <citation type="submission" date="2023-06" db="EMBL/GenBank/DDBJ databases">
        <title>Reference genome for the Northern bat (Eptesicus nilssonii), a most northern bat species.</title>
        <authorList>
            <person name="Laine V.N."/>
            <person name="Pulliainen A.T."/>
            <person name="Lilley T.M."/>
        </authorList>
    </citation>
    <scope>NUCLEOTIDE SEQUENCE</scope>
    <source>
        <strain evidence="18">BLF_Eptnil</strain>
        <tissue evidence="18">Kidney</tissue>
    </source>
</reference>
<comment type="caution">
    <text evidence="14">Lacks conserved residue(s) required for the propagation of feature annotation.</text>
</comment>
<dbReference type="Pfam" id="PF00088">
    <property type="entry name" value="Trefoil"/>
    <property type="match status" value="2"/>
</dbReference>
<evidence type="ECO:0000256" key="7">
    <source>
        <dbReference type="ARBA" id="ARBA00022968"/>
    </source>
</evidence>
<dbReference type="InterPro" id="IPR000322">
    <property type="entry name" value="Glyco_hydro_31_TIM"/>
</dbReference>
<protein>
    <recommendedName>
        <fullName evidence="13">Maltase</fullName>
    </recommendedName>
</protein>
<dbReference type="SUPFAM" id="SSF51445">
    <property type="entry name" value="(Trans)glycosidases"/>
    <property type="match status" value="2"/>
</dbReference>
<evidence type="ECO:0000256" key="15">
    <source>
        <dbReference type="SAM" id="MobiDB-lite"/>
    </source>
</evidence>
<evidence type="ECO:0000256" key="14">
    <source>
        <dbReference type="PROSITE-ProRule" id="PRU00779"/>
    </source>
</evidence>
<evidence type="ECO:0000313" key="19">
    <source>
        <dbReference type="Proteomes" id="UP001177744"/>
    </source>
</evidence>
<keyword evidence="8 16" id="KW-1133">Transmembrane helix</keyword>
<evidence type="ECO:0000256" key="10">
    <source>
        <dbReference type="ARBA" id="ARBA00023157"/>
    </source>
</evidence>
<dbReference type="Gene3D" id="4.10.110.10">
    <property type="entry name" value="Spasmolytic Protein, domain 1"/>
    <property type="match status" value="2"/>
</dbReference>
<dbReference type="FunFam" id="2.60.40.1180:FF:000001">
    <property type="entry name" value="Maltase-glucoamylase, intestinal"/>
    <property type="match status" value="2"/>
</dbReference>
<feature type="transmembrane region" description="Helical" evidence="16">
    <location>
        <begin position="99"/>
        <end position="119"/>
    </location>
</feature>
<dbReference type="InterPro" id="IPR017853">
    <property type="entry name" value="GH"/>
</dbReference>
<feature type="domain" description="P-type" evidence="17">
    <location>
        <begin position="969"/>
        <end position="1021"/>
    </location>
</feature>
<dbReference type="InterPro" id="IPR044913">
    <property type="entry name" value="P_trefoil_dom_sf"/>
</dbReference>
<feature type="domain" description="P-type" evidence="17">
    <location>
        <begin position="128"/>
        <end position="175"/>
    </location>
</feature>